<sequence length="54" mass="6150">MVYAASIDNKSDALKTEIWVKKQKRTQKLSLIRGDILLPIAHCRIEANVFNPPD</sequence>
<dbReference type="Proteomes" id="UP001156601">
    <property type="component" value="Unassembled WGS sequence"/>
</dbReference>
<name>A0AA37SWG3_9ALTE</name>
<organism evidence="1 2">
    <name type="scientific">Agaribacter marinus</name>
    <dbReference type="NCBI Taxonomy" id="1431249"/>
    <lineage>
        <taxon>Bacteria</taxon>
        <taxon>Pseudomonadati</taxon>
        <taxon>Pseudomonadota</taxon>
        <taxon>Gammaproteobacteria</taxon>
        <taxon>Alteromonadales</taxon>
        <taxon>Alteromonadaceae</taxon>
        <taxon>Agaribacter</taxon>
    </lineage>
</organism>
<dbReference type="AlphaFoldDB" id="A0AA37SWG3"/>
<reference evidence="1" key="2">
    <citation type="submission" date="2023-01" db="EMBL/GenBank/DDBJ databases">
        <title>Draft genome sequence of Agaribacter marinus strain NBRC 110023.</title>
        <authorList>
            <person name="Sun Q."/>
            <person name="Mori K."/>
        </authorList>
    </citation>
    <scope>NUCLEOTIDE SEQUENCE</scope>
    <source>
        <strain evidence="1">NBRC 110023</strain>
    </source>
</reference>
<evidence type="ECO:0000313" key="1">
    <source>
        <dbReference type="EMBL" id="GLR70948.1"/>
    </source>
</evidence>
<keyword evidence="2" id="KW-1185">Reference proteome</keyword>
<proteinExistence type="predicted"/>
<accession>A0AA37SWG3</accession>
<reference evidence="1" key="1">
    <citation type="journal article" date="2014" name="Int. J. Syst. Evol. Microbiol.">
        <title>Complete genome sequence of Corynebacterium casei LMG S-19264T (=DSM 44701T), isolated from a smear-ripened cheese.</title>
        <authorList>
            <consortium name="US DOE Joint Genome Institute (JGI-PGF)"/>
            <person name="Walter F."/>
            <person name="Albersmeier A."/>
            <person name="Kalinowski J."/>
            <person name="Ruckert C."/>
        </authorList>
    </citation>
    <scope>NUCLEOTIDE SEQUENCE</scope>
    <source>
        <strain evidence="1">NBRC 110023</strain>
    </source>
</reference>
<comment type="caution">
    <text evidence="1">The sequence shown here is derived from an EMBL/GenBank/DDBJ whole genome shotgun (WGS) entry which is preliminary data.</text>
</comment>
<protein>
    <submittedName>
        <fullName evidence="1">Uncharacterized protein</fullName>
    </submittedName>
</protein>
<dbReference type="EMBL" id="BSOT01000005">
    <property type="protein sequence ID" value="GLR70948.1"/>
    <property type="molecule type" value="Genomic_DNA"/>
</dbReference>
<evidence type="ECO:0000313" key="2">
    <source>
        <dbReference type="Proteomes" id="UP001156601"/>
    </source>
</evidence>
<gene>
    <name evidence="1" type="ORF">GCM10007852_18560</name>
</gene>